<feature type="transmembrane region" description="Helical" evidence="7">
    <location>
        <begin position="43"/>
        <end position="66"/>
    </location>
</feature>
<feature type="transmembrane region" description="Helical" evidence="7">
    <location>
        <begin position="103"/>
        <end position="124"/>
    </location>
</feature>
<feature type="domain" description="Major facilitator superfamily (MFS) profile" evidence="8">
    <location>
        <begin position="8"/>
        <end position="382"/>
    </location>
</feature>
<feature type="transmembrane region" description="Helical" evidence="7">
    <location>
        <begin position="238"/>
        <end position="259"/>
    </location>
</feature>
<dbReference type="STRING" id="1324314.BVG16_12250"/>
<dbReference type="InterPro" id="IPR020846">
    <property type="entry name" value="MFS_dom"/>
</dbReference>
<dbReference type="SUPFAM" id="SSF103473">
    <property type="entry name" value="MFS general substrate transporter"/>
    <property type="match status" value="1"/>
</dbReference>
<dbReference type="InterPro" id="IPR036259">
    <property type="entry name" value="MFS_trans_sf"/>
</dbReference>
<evidence type="ECO:0000256" key="5">
    <source>
        <dbReference type="ARBA" id="ARBA00022989"/>
    </source>
</evidence>
<comment type="subcellular location">
    <subcellularLocation>
        <location evidence="1">Cell membrane</location>
        <topology evidence="1">Multi-pass membrane protein</topology>
    </subcellularLocation>
</comment>
<feature type="transmembrane region" description="Helical" evidence="7">
    <location>
        <begin position="271"/>
        <end position="289"/>
    </location>
</feature>
<evidence type="ECO:0000256" key="3">
    <source>
        <dbReference type="ARBA" id="ARBA00022475"/>
    </source>
</evidence>
<name>A0A1T2XFL8_9BACL</name>
<dbReference type="Gene3D" id="1.20.1250.20">
    <property type="entry name" value="MFS general substrate transporter like domains"/>
    <property type="match status" value="2"/>
</dbReference>
<feature type="transmembrane region" description="Helical" evidence="7">
    <location>
        <begin position="7"/>
        <end position="31"/>
    </location>
</feature>
<dbReference type="GO" id="GO:0022857">
    <property type="term" value="F:transmembrane transporter activity"/>
    <property type="evidence" value="ECO:0007669"/>
    <property type="project" value="InterPro"/>
</dbReference>
<keyword evidence="5 7" id="KW-1133">Transmembrane helix</keyword>
<dbReference type="InterPro" id="IPR011701">
    <property type="entry name" value="MFS"/>
</dbReference>
<comment type="caution">
    <text evidence="9">The sequence shown here is derived from an EMBL/GenBank/DDBJ whole genome shotgun (WGS) entry which is preliminary data.</text>
</comment>
<evidence type="ECO:0000256" key="4">
    <source>
        <dbReference type="ARBA" id="ARBA00022692"/>
    </source>
</evidence>
<dbReference type="Pfam" id="PF07690">
    <property type="entry name" value="MFS_1"/>
    <property type="match status" value="1"/>
</dbReference>
<keyword evidence="6 7" id="KW-0472">Membrane</keyword>
<feature type="transmembrane region" description="Helical" evidence="7">
    <location>
        <begin position="205"/>
        <end position="226"/>
    </location>
</feature>
<evidence type="ECO:0000256" key="1">
    <source>
        <dbReference type="ARBA" id="ARBA00004651"/>
    </source>
</evidence>
<feature type="transmembrane region" description="Helical" evidence="7">
    <location>
        <begin position="73"/>
        <end position="91"/>
    </location>
</feature>
<accession>A0A1T2XFL8</accession>
<dbReference type="GO" id="GO:0005886">
    <property type="term" value="C:plasma membrane"/>
    <property type="evidence" value="ECO:0007669"/>
    <property type="project" value="UniProtKB-SubCell"/>
</dbReference>
<evidence type="ECO:0000259" key="8">
    <source>
        <dbReference type="PROSITE" id="PS50850"/>
    </source>
</evidence>
<feature type="transmembrane region" description="Helical" evidence="7">
    <location>
        <begin position="162"/>
        <end position="184"/>
    </location>
</feature>
<evidence type="ECO:0000256" key="2">
    <source>
        <dbReference type="ARBA" id="ARBA00022448"/>
    </source>
</evidence>
<feature type="transmembrane region" description="Helical" evidence="7">
    <location>
        <begin position="329"/>
        <end position="352"/>
    </location>
</feature>
<protein>
    <submittedName>
        <fullName evidence="9">Arabinose ABC transporter permease</fullName>
    </submittedName>
</protein>
<evidence type="ECO:0000313" key="10">
    <source>
        <dbReference type="Proteomes" id="UP000190188"/>
    </source>
</evidence>
<gene>
    <name evidence="9" type="ORF">BVG16_12250</name>
</gene>
<feature type="transmembrane region" description="Helical" evidence="7">
    <location>
        <begin position="295"/>
        <end position="317"/>
    </location>
</feature>
<evidence type="ECO:0000256" key="7">
    <source>
        <dbReference type="SAM" id="Phobius"/>
    </source>
</evidence>
<dbReference type="InterPro" id="IPR050189">
    <property type="entry name" value="MFS_Efflux_Transporters"/>
</dbReference>
<organism evidence="9 10">
    <name type="scientific">Paenibacillus selenitireducens</name>
    <dbReference type="NCBI Taxonomy" id="1324314"/>
    <lineage>
        <taxon>Bacteria</taxon>
        <taxon>Bacillati</taxon>
        <taxon>Bacillota</taxon>
        <taxon>Bacilli</taxon>
        <taxon>Bacillales</taxon>
        <taxon>Paenibacillaceae</taxon>
        <taxon>Paenibacillus</taxon>
    </lineage>
</organism>
<dbReference type="PROSITE" id="PS50850">
    <property type="entry name" value="MFS"/>
    <property type="match status" value="1"/>
</dbReference>
<keyword evidence="3" id="KW-1003">Cell membrane</keyword>
<keyword evidence="4 7" id="KW-0812">Transmembrane</keyword>
<reference evidence="9 10" key="1">
    <citation type="submission" date="2017-01" db="EMBL/GenBank/DDBJ databases">
        <title>Genome analysis of Paenibacillus selenitrireducens ES3-24.</title>
        <authorList>
            <person name="Xu D."/>
            <person name="Yao R."/>
            <person name="Zheng S."/>
        </authorList>
    </citation>
    <scope>NUCLEOTIDE SEQUENCE [LARGE SCALE GENOMIC DNA]</scope>
    <source>
        <strain evidence="9 10">ES3-24</strain>
    </source>
</reference>
<dbReference type="PANTHER" id="PTHR43124:SF3">
    <property type="entry name" value="CHLORAMPHENICOL EFFLUX PUMP RV0191"/>
    <property type="match status" value="1"/>
</dbReference>
<dbReference type="PANTHER" id="PTHR43124">
    <property type="entry name" value="PURINE EFFLUX PUMP PBUE"/>
    <property type="match status" value="1"/>
</dbReference>
<feature type="transmembrane region" description="Helical" evidence="7">
    <location>
        <begin position="136"/>
        <end position="156"/>
    </location>
</feature>
<feature type="transmembrane region" description="Helical" evidence="7">
    <location>
        <begin position="358"/>
        <end position="376"/>
    </location>
</feature>
<keyword evidence="10" id="KW-1185">Reference proteome</keyword>
<dbReference type="AlphaFoldDB" id="A0A1T2XFL8"/>
<keyword evidence="2" id="KW-0813">Transport</keyword>
<evidence type="ECO:0000256" key="6">
    <source>
        <dbReference type="ARBA" id="ARBA00023136"/>
    </source>
</evidence>
<evidence type="ECO:0000313" key="9">
    <source>
        <dbReference type="EMBL" id="OPA78628.1"/>
    </source>
</evidence>
<dbReference type="OrthoDB" id="199773at2"/>
<dbReference type="EMBL" id="MSZX01000004">
    <property type="protein sequence ID" value="OPA78628.1"/>
    <property type="molecule type" value="Genomic_DNA"/>
</dbReference>
<dbReference type="Proteomes" id="UP000190188">
    <property type="component" value="Unassembled WGS sequence"/>
</dbReference>
<sequence>MKKTNPLLILILALGVFGIITTEMGIIGVLPQVTQRFHISTSQAGWLVSIFALVVAISGPFLVLLVSGINRKAILLTAVLAFAISNIVYAYTTRFDVMLIFRIIPAIVHPVFFSVALVTAAQLVPPDKSGKAVTKVFAGITVGFAFGVPLTSFLAEKISLEAAFLFGAVVSIIAFVGILAWLPSMPVKEKMSYGKQLGILRKPQLWLNILTVIFIFAAMFSVYSYFAEYLGQVTDMNGSWISIMLMVFGIVMIFGNFIFGSLLHKSITKTVIIFLLLYAAVYLLAYYAGSYFIPMLIIVFLWGAVHSGGLIVSQAWLTTEAQEAPEFGNSLFVSFSNLGITLGTSIGGWFISRLGIHQLIWSGMMFIVLAFLVILLKSKMTKSNAEKVNVH</sequence>
<proteinExistence type="predicted"/>
<dbReference type="CDD" id="cd17324">
    <property type="entry name" value="MFS_NepI_like"/>
    <property type="match status" value="1"/>
</dbReference>